<dbReference type="Proteomes" id="UP000298138">
    <property type="component" value="Unassembled WGS sequence"/>
</dbReference>
<dbReference type="AlphaFoldDB" id="A0A4S2N5F9"/>
<organism evidence="1 2">
    <name type="scientific">Ascodesmis nigricans</name>
    <dbReference type="NCBI Taxonomy" id="341454"/>
    <lineage>
        <taxon>Eukaryota</taxon>
        <taxon>Fungi</taxon>
        <taxon>Dikarya</taxon>
        <taxon>Ascomycota</taxon>
        <taxon>Pezizomycotina</taxon>
        <taxon>Pezizomycetes</taxon>
        <taxon>Pezizales</taxon>
        <taxon>Ascodesmidaceae</taxon>
        <taxon>Ascodesmis</taxon>
    </lineage>
</organism>
<gene>
    <name evidence="1" type="ORF">EX30DRAFT_1817</name>
</gene>
<dbReference type="EMBL" id="ML220112">
    <property type="protein sequence ID" value="TGZ84519.1"/>
    <property type="molecule type" value="Genomic_DNA"/>
</dbReference>
<proteinExistence type="predicted"/>
<keyword evidence="2" id="KW-1185">Reference proteome</keyword>
<sequence>MTFLVRGRQCCKVPQRDADWWRHTTNHPWRRQDEEAFFLGSATVRSHSGLLLPSSSSSFVWPFSRSAQAATECFLLQSACQCSSPRTVIAKPLFASSRGSPPSYVGEKEKKRVEYMNWLAGYPPPYHLPLPFPALARPPSRWLCLSPSVTAPAT</sequence>
<accession>A0A4S2N5F9</accession>
<dbReference type="InParanoid" id="A0A4S2N5F9"/>
<protein>
    <submittedName>
        <fullName evidence="1">Uncharacterized protein</fullName>
    </submittedName>
</protein>
<evidence type="ECO:0000313" key="1">
    <source>
        <dbReference type="EMBL" id="TGZ84519.1"/>
    </source>
</evidence>
<evidence type="ECO:0000313" key="2">
    <source>
        <dbReference type="Proteomes" id="UP000298138"/>
    </source>
</evidence>
<reference evidence="1 2" key="1">
    <citation type="submission" date="2019-04" db="EMBL/GenBank/DDBJ databases">
        <title>Comparative genomics and transcriptomics to analyze fruiting body development in filamentous ascomycetes.</title>
        <authorList>
            <consortium name="DOE Joint Genome Institute"/>
            <person name="Lutkenhaus R."/>
            <person name="Traeger S."/>
            <person name="Breuer J."/>
            <person name="Kuo A."/>
            <person name="Lipzen A."/>
            <person name="Pangilinan J."/>
            <person name="Dilworth D."/>
            <person name="Sandor L."/>
            <person name="Poggeler S."/>
            <person name="Barry K."/>
            <person name="Grigoriev I.V."/>
            <person name="Nowrousian M."/>
        </authorList>
    </citation>
    <scope>NUCLEOTIDE SEQUENCE [LARGE SCALE GENOMIC DNA]</scope>
    <source>
        <strain evidence="1 2">CBS 389.68</strain>
    </source>
</reference>
<name>A0A4S2N5F9_9PEZI</name>